<reference evidence="2" key="1">
    <citation type="submission" date="2011-12" db="EMBL/GenBank/DDBJ databases">
        <title>Complete sequence of Tannerella forsythia ATCC 43037.</title>
        <authorList>
            <person name="Dewhirst F."/>
            <person name="Tanner A."/>
            <person name="Izard J."/>
            <person name="Brinkac L."/>
            <person name="Durkin A.S."/>
            <person name="Hostetler J."/>
            <person name="Shetty J."/>
            <person name="Torralba M."/>
            <person name="Gill S."/>
            <person name="Nelson K."/>
        </authorList>
    </citation>
    <scope>NUCLEOTIDE SEQUENCE [LARGE SCALE GENOMIC DNA]</scope>
    <source>
        <strain evidence="2">ATCC 43037 / JCM 10827 / CCUG 33226 / KCTC 5666 / FDC 338</strain>
    </source>
</reference>
<name>G8UNR4_TANFA</name>
<dbReference type="HOGENOM" id="CLU_3259007_0_0_10"/>
<dbReference type="RefSeq" id="WP_014225981.1">
    <property type="nucleotide sequence ID" value="NC_016610.1"/>
</dbReference>
<keyword evidence="2" id="KW-1185">Reference proteome</keyword>
<evidence type="ECO:0000313" key="1">
    <source>
        <dbReference type="EMBL" id="AEW20152.1"/>
    </source>
</evidence>
<dbReference type="EMBL" id="CP003191">
    <property type="protein sequence ID" value="AEW20152.1"/>
    <property type="molecule type" value="Genomic_DNA"/>
</dbReference>
<gene>
    <name evidence="1" type="ordered locus">BFO_2866</name>
</gene>
<organism evidence="1 2">
    <name type="scientific">Tannerella forsythia (strain ATCC 43037 / JCM 10827 / CCUG 21028 A / KCTC 5666 / FDC 338)</name>
    <name type="common">Bacteroides forsythus</name>
    <dbReference type="NCBI Taxonomy" id="203275"/>
    <lineage>
        <taxon>Bacteria</taxon>
        <taxon>Pseudomonadati</taxon>
        <taxon>Bacteroidota</taxon>
        <taxon>Bacteroidia</taxon>
        <taxon>Bacteroidales</taxon>
        <taxon>Tannerellaceae</taxon>
        <taxon>Tannerella</taxon>
    </lineage>
</organism>
<protein>
    <submittedName>
        <fullName evidence="1">Uncharacterized protein</fullName>
    </submittedName>
</protein>
<dbReference type="AlphaFoldDB" id="G8UNR4"/>
<dbReference type="GeneID" id="75428916"/>
<proteinExistence type="predicted"/>
<sequence>MDHSFRRSSMGLGRCADGAASRAKEKYGLLTKRGNAVLASPL</sequence>
<dbReference type="KEGG" id="tfo:BFO_2866"/>
<accession>G8UNR4</accession>
<evidence type="ECO:0000313" key="2">
    <source>
        <dbReference type="Proteomes" id="UP000005436"/>
    </source>
</evidence>
<dbReference type="PATRIC" id="fig|203275.8.peg.2461"/>
<dbReference type="Proteomes" id="UP000005436">
    <property type="component" value="Chromosome"/>
</dbReference>